<feature type="compositionally biased region" description="Acidic residues" evidence="1">
    <location>
        <begin position="468"/>
        <end position="480"/>
    </location>
</feature>
<feature type="region of interest" description="Disordered" evidence="1">
    <location>
        <begin position="444"/>
        <end position="514"/>
    </location>
</feature>
<dbReference type="Proteomes" id="UP000266841">
    <property type="component" value="Unassembled WGS sequence"/>
</dbReference>
<feature type="compositionally biased region" description="Low complexity" evidence="1">
    <location>
        <begin position="278"/>
        <end position="296"/>
    </location>
</feature>
<feature type="compositionally biased region" description="Basic residues" evidence="1">
    <location>
        <begin position="99"/>
        <end position="110"/>
    </location>
</feature>
<proteinExistence type="predicted"/>
<evidence type="ECO:0008006" key="4">
    <source>
        <dbReference type="Google" id="ProtNLM"/>
    </source>
</evidence>
<sequence length="637" mass="69044">MGCKTEEFKLANLITDFGSAPQHSFTTILVHIQIAMSYLSYGALRGTEIERIPKRGKPSAKRVERGTKETFPPFSNKWQVRPNSTPDPSRDTMSNVWKTVKKTKGSKAKHTSMANAKDPPPDIAARAVQALSYPDEGSTTASDSSVASSSSYKNAVTNGPKTKHPKISTRNQHDKQRSMSSYLAQTKRANGAITTTPVKDGQSNKGGATKTKTAVEREATKRGAPRQKQIPPEAMKEEPISDTRARDDLSQSPGSSSSSGSSTKMVMTTGNNGNQHGASESSASSSSSSLTASVGSVYGERKPDQSSEMSSDDNTTEDDPLDRLEEQRWKTHELRKLLRSRGIKVTSQTGRSRLLRLARDHEGLPSTIESSTNGTDLTTVQLKEIVSNRGYSVDNKTPRSHAFSMWIRSGRDSNESTADDGIRESGVSCRQNINFENYLEDNIDDSSISSKESDDDLFHPKMNSQALDSDDEMEVADESSDIGNTGDTDKDEPTDDDLSTESSQAGITFESPPTLASTQIEVDGLFVTTGGVDMMKHGSWLTSSTVGVGGYFVTSLSNTAASGSTTVLDADAVNLLLHDSPDDPDDSFLRDCAPYFGLSTEALQEDSVVCHRYASPVNDGMERNKLDTHTTIEAFHV</sequence>
<feature type="compositionally biased region" description="Basic and acidic residues" evidence="1">
    <location>
        <begin position="234"/>
        <end position="249"/>
    </location>
</feature>
<feature type="compositionally biased region" description="Polar residues" evidence="1">
    <location>
        <begin position="263"/>
        <end position="277"/>
    </location>
</feature>
<feature type="region of interest" description="Disordered" evidence="1">
    <location>
        <begin position="134"/>
        <end position="327"/>
    </location>
</feature>
<evidence type="ECO:0000313" key="3">
    <source>
        <dbReference type="Proteomes" id="UP000266841"/>
    </source>
</evidence>
<feature type="compositionally biased region" description="Low complexity" evidence="1">
    <location>
        <begin position="138"/>
        <end position="151"/>
    </location>
</feature>
<feature type="compositionally biased region" description="Low complexity" evidence="1">
    <location>
        <begin position="250"/>
        <end position="262"/>
    </location>
</feature>
<accession>K0SV33</accession>
<name>K0SV33_THAOC</name>
<reference evidence="2 3" key="1">
    <citation type="journal article" date="2012" name="Genome Biol.">
        <title>Genome and low-iron response of an oceanic diatom adapted to chronic iron limitation.</title>
        <authorList>
            <person name="Lommer M."/>
            <person name="Specht M."/>
            <person name="Roy A.S."/>
            <person name="Kraemer L."/>
            <person name="Andreson R."/>
            <person name="Gutowska M.A."/>
            <person name="Wolf J."/>
            <person name="Bergner S.V."/>
            <person name="Schilhabel M.B."/>
            <person name="Klostermeier U.C."/>
            <person name="Beiko R.G."/>
            <person name="Rosenstiel P."/>
            <person name="Hippler M."/>
            <person name="Laroche J."/>
        </authorList>
    </citation>
    <scope>NUCLEOTIDE SEQUENCE [LARGE SCALE GENOMIC DNA]</scope>
    <source>
        <strain evidence="2 3">CCMP1005</strain>
    </source>
</reference>
<protein>
    <recommendedName>
        <fullName evidence="4">SAP domain-containing protein</fullName>
    </recommendedName>
</protein>
<comment type="caution">
    <text evidence="2">The sequence shown here is derived from an EMBL/GenBank/DDBJ whole genome shotgun (WGS) entry which is preliminary data.</text>
</comment>
<gene>
    <name evidence="2" type="ORF">THAOC_14322</name>
</gene>
<feature type="compositionally biased region" description="Acidic residues" evidence="1">
    <location>
        <begin position="310"/>
        <end position="320"/>
    </location>
</feature>
<organism evidence="2 3">
    <name type="scientific">Thalassiosira oceanica</name>
    <name type="common">Marine diatom</name>
    <dbReference type="NCBI Taxonomy" id="159749"/>
    <lineage>
        <taxon>Eukaryota</taxon>
        <taxon>Sar</taxon>
        <taxon>Stramenopiles</taxon>
        <taxon>Ochrophyta</taxon>
        <taxon>Bacillariophyta</taxon>
        <taxon>Coscinodiscophyceae</taxon>
        <taxon>Thalassiosirophycidae</taxon>
        <taxon>Thalassiosirales</taxon>
        <taxon>Thalassiosiraceae</taxon>
        <taxon>Thalassiosira</taxon>
    </lineage>
</organism>
<evidence type="ECO:0000256" key="1">
    <source>
        <dbReference type="SAM" id="MobiDB-lite"/>
    </source>
</evidence>
<dbReference type="EMBL" id="AGNL01016715">
    <property type="protein sequence ID" value="EJK64891.1"/>
    <property type="molecule type" value="Genomic_DNA"/>
</dbReference>
<feature type="compositionally biased region" description="Acidic residues" evidence="1">
    <location>
        <begin position="489"/>
        <end position="499"/>
    </location>
</feature>
<dbReference type="AlphaFoldDB" id="K0SV33"/>
<keyword evidence="3" id="KW-1185">Reference proteome</keyword>
<evidence type="ECO:0000313" key="2">
    <source>
        <dbReference type="EMBL" id="EJK64891.1"/>
    </source>
</evidence>
<feature type="compositionally biased region" description="Polar residues" evidence="1">
    <location>
        <begin position="178"/>
        <end position="212"/>
    </location>
</feature>
<feature type="compositionally biased region" description="Polar residues" evidence="1">
    <location>
        <begin position="76"/>
        <end position="97"/>
    </location>
</feature>
<feature type="region of interest" description="Disordered" evidence="1">
    <location>
        <begin position="55"/>
        <end position="122"/>
    </location>
</feature>